<evidence type="ECO:0000256" key="3">
    <source>
        <dbReference type="ARBA" id="ARBA00023216"/>
    </source>
</evidence>
<dbReference type="Pfam" id="PF00191">
    <property type="entry name" value="Annexin"/>
    <property type="match status" value="2"/>
</dbReference>
<dbReference type="GO" id="GO:0005509">
    <property type="term" value="F:calcium ion binding"/>
    <property type="evidence" value="ECO:0007669"/>
    <property type="project" value="InterPro"/>
</dbReference>
<dbReference type="InterPro" id="IPR001464">
    <property type="entry name" value="Annexin"/>
</dbReference>
<comment type="domain">
    <text evidence="4">A pair of annexin repeats may form one binding site for calcium and phospholipid.</text>
</comment>
<keyword evidence="7" id="KW-1185">Reference proteome</keyword>
<feature type="signal peptide" evidence="5">
    <location>
        <begin position="1"/>
        <end position="19"/>
    </location>
</feature>
<proteinExistence type="inferred from homology"/>
<reference evidence="6" key="1">
    <citation type="submission" date="2022-11" db="EMBL/GenBank/DDBJ databases">
        <authorList>
            <person name="Kikuchi T."/>
        </authorList>
    </citation>
    <scope>NUCLEOTIDE SEQUENCE</scope>
    <source>
        <strain evidence="6">PS1010</strain>
    </source>
</reference>
<dbReference type="OrthoDB" id="37886at2759"/>
<evidence type="ECO:0000256" key="4">
    <source>
        <dbReference type="RuleBase" id="RU003540"/>
    </source>
</evidence>
<sequence length="330" mass="38217">MIGIPDIILLIVLISQISSQDLLSEVEILKRALDEYSSWSFYSNSSEIIRILCPKTNSERQEIWKVYNSKYSEDLIKSLENKLSGAFRTFMVALMLKPADYDAKQLFEAMKGAGTTEEILIEILVTRNNQEIQEIKKVFQNTYNSSLEDAIIGETSGSVQNIFLAMLNIQRDPLNYTNPEEARKLAETLKRSMGIIFPDYDEIYKILLGQNFGQLRLVLDEYEKLNIIHPLTVEKDFHMNFHGYHYKTLKALLRFIRNPAGYFTDIFYKGSGMISTDKDLLIRTIVSRAEVDLPEIVREFKGKYRFLGFFREQFMGELEDAMIAFVESKL</sequence>
<dbReference type="Proteomes" id="UP001152747">
    <property type="component" value="Unassembled WGS sequence"/>
</dbReference>
<dbReference type="GO" id="GO:0005634">
    <property type="term" value="C:nucleus"/>
    <property type="evidence" value="ECO:0007669"/>
    <property type="project" value="TreeGrafter"/>
</dbReference>
<feature type="chain" id="PRO_5040267119" description="Annexin" evidence="5">
    <location>
        <begin position="20"/>
        <end position="330"/>
    </location>
</feature>
<dbReference type="EMBL" id="CANHGI010000003">
    <property type="protein sequence ID" value="CAI5446736.1"/>
    <property type="molecule type" value="Genomic_DNA"/>
</dbReference>
<protein>
    <recommendedName>
        <fullName evidence="4">Annexin</fullName>
    </recommendedName>
</protein>
<dbReference type="PROSITE" id="PS51897">
    <property type="entry name" value="ANNEXIN_2"/>
    <property type="match status" value="2"/>
</dbReference>
<keyword evidence="5" id="KW-0732">Signal</keyword>
<keyword evidence="4" id="KW-0106">Calcium</keyword>
<name>A0A9P1IMG0_9PELO</name>
<gene>
    <name evidence="6" type="ORF">CAMP_LOCUS9373</name>
</gene>
<dbReference type="Gene3D" id="1.10.220.10">
    <property type="entry name" value="Annexin"/>
    <property type="match status" value="3"/>
</dbReference>
<dbReference type="GO" id="GO:0005544">
    <property type="term" value="F:calcium-dependent phospholipid binding"/>
    <property type="evidence" value="ECO:0007669"/>
    <property type="project" value="UniProtKB-KW"/>
</dbReference>
<keyword evidence="4" id="KW-0111">Calcium/phospholipid-binding</keyword>
<comment type="similarity">
    <text evidence="1 4">Belongs to the annexin family.</text>
</comment>
<dbReference type="GO" id="GO:0005886">
    <property type="term" value="C:plasma membrane"/>
    <property type="evidence" value="ECO:0007669"/>
    <property type="project" value="TreeGrafter"/>
</dbReference>
<dbReference type="FunFam" id="1.10.220.10:FF:000003">
    <property type="entry name" value="Annexin"/>
    <property type="match status" value="1"/>
</dbReference>
<accession>A0A9P1IMG0</accession>
<comment type="caution">
    <text evidence="6">The sequence shown here is derived from an EMBL/GenBank/DDBJ whole genome shotgun (WGS) entry which is preliminary data.</text>
</comment>
<dbReference type="InterPro" id="IPR018252">
    <property type="entry name" value="Annexin_repeat_CS"/>
</dbReference>
<evidence type="ECO:0000256" key="5">
    <source>
        <dbReference type="SAM" id="SignalP"/>
    </source>
</evidence>
<dbReference type="GO" id="GO:0012506">
    <property type="term" value="C:vesicle membrane"/>
    <property type="evidence" value="ECO:0007669"/>
    <property type="project" value="TreeGrafter"/>
</dbReference>
<dbReference type="PRINTS" id="PR00196">
    <property type="entry name" value="ANNEXIN"/>
</dbReference>
<keyword evidence="3 4" id="KW-0041">Annexin</keyword>
<dbReference type="PANTHER" id="PTHR10502:SF102">
    <property type="entry name" value="ANNEXIN B11"/>
    <property type="match status" value="1"/>
</dbReference>
<dbReference type="SUPFAM" id="SSF47874">
    <property type="entry name" value="Annexin"/>
    <property type="match status" value="1"/>
</dbReference>
<evidence type="ECO:0000256" key="2">
    <source>
        <dbReference type="ARBA" id="ARBA00022737"/>
    </source>
</evidence>
<dbReference type="GO" id="GO:0005737">
    <property type="term" value="C:cytoplasm"/>
    <property type="evidence" value="ECO:0007669"/>
    <property type="project" value="TreeGrafter"/>
</dbReference>
<keyword evidence="2 4" id="KW-0677">Repeat</keyword>
<dbReference type="InterPro" id="IPR018502">
    <property type="entry name" value="Annexin_repeat"/>
</dbReference>
<evidence type="ECO:0000313" key="7">
    <source>
        <dbReference type="Proteomes" id="UP001152747"/>
    </source>
</evidence>
<evidence type="ECO:0000313" key="6">
    <source>
        <dbReference type="EMBL" id="CAI5446736.1"/>
    </source>
</evidence>
<evidence type="ECO:0000256" key="1">
    <source>
        <dbReference type="ARBA" id="ARBA00007831"/>
    </source>
</evidence>
<organism evidence="6 7">
    <name type="scientific">Caenorhabditis angaria</name>
    <dbReference type="NCBI Taxonomy" id="860376"/>
    <lineage>
        <taxon>Eukaryota</taxon>
        <taxon>Metazoa</taxon>
        <taxon>Ecdysozoa</taxon>
        <taxon>Nematoda</taxon>
        <taxon>Chromadorea</taxon>
        <taxon>Rhabditida</taxon>
        <taxon>Rhabditina</taxon>
        <taxon>Rhabditomorpha</taxon>
        <taxon>Rhabditoidea</taxon>
        <taxon>Rhabditidae</taxon>
        <taxon>Peloderinae</taxon>
        <taxon>Caenorhabditis</taxon>
    </lineage>
</organism>
<dbReference type="AlphaFoldDB" id="A0A9P1IMG0"/>
<dbReference type="InterPro" id="IPR037104">
    <property type="entry name" value="Annexin_sf"/>
</dbReference>
<dbReference type="GO" id="GO:0001786">
    <property type="term" value="F:phosphatidylserine binding"/>
    <property type="evidence" value="ECO:0007669"/>
    <property type="project" value="TreeGrafter"/>
</dbReference>
<dbReference type="PROSITE" id="PS00223">
    <property type="entry name" value="ANNEXIN_1"/>
    <property type="match status" value="1"/>
</dbReference>
<dbReference type="SMART" id="SM00335">
    <property type="entry name" value="ANX"/>
    <property type="match status" value="3"/>
</dbReference>
<dbReference type="PANTHER" id="PTHR10502">
    <property type="entry name" value="ANNEXIN"/>
    <property type="match status" value="1"/>
</dbReference>